<feature type="region of interest" description="Disordered" evidence="1">
    <location>
        <begin position="1"/>
        <end position="33"/>
    </location>
</feature>
<organism evidence="2 3">
    <name type="scientific">Actinopolyspora alba</name>
    <dbReference type="NCBI Taxonomy" id="673379"/>
    <lineage>
        <taxon>Bacteria</taxon>
        <taxon>Bacillati</taxon>
        <taxon>Actinomycetota</taxon>
        <taxon>Actinomycetes</taxon>
        <taxon>Actinopolysporales</taxon>
        <taxon>Actinopolysporaceae</taxon>
        <taxon>Actinopolyspora</taxon>
        <taxon>Actinopolyspora alba group</taxon>
    </lineage>
</organism>
<sequence length="258" mass="27275">MLRPPERWRNREASGSHPGCRSTHSGEPVAAVLSPDVLNPAHAECAVRYVPDGQLIMQPGERMTRTSDLQGEGVADEANGQSSTGESSGSGTNAQSGMDAADQAAMDAEMQDVADNALFPGPGFAKEVADIARIAERANTKAELAQAISDNTRMVVDPDEVDALAGFFEEKAQELEDRSFELQSLGSVPAPGTDPVSTGAASIHGQVAYGDDRSYFPNYLKLAQVFNDTAASLRSSAKQTRTDDANAADSFQRGIQDA</sequence>
<accession>A0A1I1WYT7</accession>
<feature type="compositionally biased region" description="Low complexity" evidence="1">
    <location>
        <begin position="80"/>
        <end position="105"/>
    </location>
</feature>
<dbReference type="EMBL" id="FOMZ01000006">
    <property type="protein sequence ID" value="SFD98623.1"/>
    <property type="molecule type" value="Genomic_DNA"/>
</dbReference>
<evidence type="ECO:0000313" key="2">
    <source>
        <dbReference type="EMBL" id="SFD98623.1"/>
    </source>
</evidence>
<keyword evidence="3" id="KW-1185">Reference proteome</keyword>
<gene>
    <name evidence="2" type="ORF">SAMN04487819_106108</name>
</gene>
<feature type="region of interest" description="Disordered" evidence="1">
    <location>
        <begin position="53"/>
        <end position="105"/>
    </location>
</feature>
<evidence type="ECO:0008006" key="4">
    <source>
        <dbReference type="Google" id="ProtNLM"/>
    </source>
</evidence>
<proteinExistence type="predicted"/>
<dbReference type="AlphaFoldDB" id="A0A1I1WYT7"/>
<feature type="region of interest" description="Disordered" evidence="1">
    <location>
        <begin position="233"/>
        <end position="258"/>
    </location>
</feature>
<evidence type="ECO:0000313" key="3">
    <source>
        <dbReference type="Proteomes" id="UP000198716"/>
    </source>
</evidence>
<feature type="compositionally biased region" description="Basic and acidic residues" evidence="1">
    <location>
        <begin position="1"/>
        <end position="14"/>
    </location>
</feature>
<protein>
    <recommendedName>
        <fullName evidence="4">PE family protein</fullName>
    </recommendedName>
</protein>
<name>A0A1I1WYT7_9ACTN</name>
<evidence type="ECO:0000256" key="1">
    <source>
        <dbReference type="SAM" id="MobiDB-lite"/>
    </source>
</evidence>
<dbReference type="Proteomes" id="UP000198716">
    <property type="component" value="Unassembled WGS sequence"/>
</dbReference>
<reference evidence="3" key="1">
    <citation type="submission" date="2016-10" db="EMBL/GenBank/DDBJ databases">
        <authorList>
            <person name="Varghese N."/>
            <person name="Submissions S."/>
        </authorList>
    </citation>
    <scope>NUCLEOTIDE SEQUENCE [LARGE SCALE GENOMIC DNA]</scope>
    <source>
        <strain evidence="3">DSM 45004</strain>
    </source>
</reference>